<dbReference type="EMBL" id="PHIG01000031">
    <property type="protein sequence ID" value="PJK29787.1"/>
    <property type="molecule type" value="Genomic_DNA"/>
</dbReference>
<protein>
    <recommendedName>
        <fullName evidence="3">Ribosome maturation factor RimP</fullName>
    </recommendedName>
</protein>
<evidence type="ECO:0000313" key="6">
    <source>
        <dbReference type="EMBL" id="PJK29787.1"/>
    </source>
</evidence>
<dbReference type="RefSeq" id="WP_109793064.1">
    <property type="nucleotide sequence ID" value="NZ_PHIG01000031.1"/>
</dbReference>
<dbReference type="CDD" id="cd01734">
    <property type="entry name" value="YlxS_C"/>
    <property type="match status" value="1"/>
</dbReference>
<dbReference type="PANTHER" id="PTHR33867">
    <property type="entry name" value="RIBOSOME MATURATION FACTOR RIMP"/>
    <property type="match status" value="1"/>
</dbReference>
<gene>
    <name evidence="3" type="primary">rimP</name>
    <name evidence="6" type="ORF">CVT23_08380</name>
</gene>
<dbReference type="InterPro" id="IPR035956">
    <property type="entry name" value="RimP_N_sf"/>
</dbReference>
<evidence type="ECO:0000256" key="3">
    <source>
        <dbReference type="HAMAP-Rule" id="MF_01077"/>
    </source>
</evidence>
<keyword evidence="2 3" id="KW-0690">Ribosome biogenesis</keyword>
<evidence type="ECO:0000313" key="7">
    <source>
        <dbReference type="Proteomes" id="UP000229498"/>
    </source>
</evidence>
<dbReference type="InterPro" id="IPR028998">
    <property type="entry name" value="RimP_C"/>
</dbReference>
<feature type="domain" description="Ribosome maturation factor RimP C-terminal" evidence="5">
    <location>
        <begin position="88"/>
        <end position="157"/>
    </location>
</feature>
<evidence type="ECO:0000256" key="2">
    <source>
        <dbReference type="ARBA" id="ARBA00022517"/>
    </source>
</evidence>
<dbReference type="AlphaFoldDB" id="A0A2M9G230"/>
<sequence>MTSALTDRIGQLIAPSLESMGYEIVRIRYTGGARPVLQIMAERMSDGGMEVEDCETVSHAVSALLDVEDPVSEAYSLEVSSPGIDRPLTRRKDFERYAGHDARVELHQPIDGRKRFKGLLTGLDGDAVKMELNGVRPEDAAVTLPLDDIADAKLVLTDRLIEASLKESKAREKARRKTEETE</sequence>
<dbReference type="Proteomes" id="UP000229498">
    <property type="component" value="Unassembled WGS sequence"/>
</dbReference>
<comment type="caution">
    <text evidence="6">The sequence shown here is derived from an EMBL/GenBank/DDBJ whole genome shotgun (WGS) entry which is preliminary data.</text>
</comment>
<dbReference type="Gene3D" id="3.30.300.70">
    <property type="entry name" value="RimP-like superfamily, N-terminal"/>
    <property type="match status" value="1"/>
</dbReference>
<dbReference type="SUPFAM" id="SSF74942">
    <property type="entry name" value="YhbC-like, C-terminal domain"/>
    <property type="match status" value="1"/>
</dbReference>
<keyword evidence="7" id="KW-1185">Reference proteome</keyword>
<evidence type="ECO:0000259" key="4">
    <source>
        <dbReference type="Pfam" id="PF02576"/>
    </source>
</evidence>
<organism evidence="6 7">
    <name type="scientific">Minwuia thermotolerans</name>
    <dbReference type="NCBI Taxonomy" id="2056226"/>
    <lineage>
        <taxon>Bacteria</taxon>
        <taxon>Pseudomonadati</taxon>
        <taxon>Pseudomonadota</taxon>
        <taxon>Alphaproteobacteria</taxon>
        <taxon>Minwuiales</taxon>
        <taxon>Minwuiaceae</taxon>
        <taxon>Minwuia</taxon>
    </lineage>
</organism>
<comment type="subcellular location">
    <subcellularLocation>
        <location evidence="3">Cytoplasm</location>
    </subcellularLocation>
</comment>
<dbReference type="OrthoDB" id="9805006at2"/>
<proteinExistence type="inferred from homology"/>
<dbReference type="PANTHER" id="PTHR33867:SF1">
    <property type="entry name" value="RIBOSOME MATURATION FACTOR RIMP"/>
    <property type="match status" value="1"/>
</dbReference>
<evidence type="ECO:0000259" key="5">
    <source>
        <dbReference type="Pfam" id="PF17384"/>
    </source>
</evidence>
<accession>A0A2M9G230</accession>
<dbReference type="GO" id="GO:0006412">
    <property type="term" value="P:translation"/>
    <property type="evidence" value="ECO:0007669"/>
    <property type="project" value="TreeGrafter"/>
</dbReference>
<comment type="similarity">
    <text evidence="3">Belongs to the RimP family.</text>
</comment>
<reference evidence="6 7" key="1">
    <citation type="submission" date="2017-11" db="EMBL/GenBank/DDBJ databases">
        <title>Draft genome sequence of Rhizobiales bacterium SY3-13.</title>
        <authorList>
            <person name="Sun C."/>
        </authorList>
    </citation>
    <scope>NUCLEOTIDE SEQUENCE [LARGE SCALE GENOMIC DNA]</scope>
    <source>
        <strain evidence="6 7">SY3-13</strain>
    </source>
</reference>
<dbReference type="InterPro" id="IPR036847">
    <property type="entry name" value="RimP_C_sf"/>
</dbReference>
<dbReference type="SUPFAM" id="SSF75420">
    <property type="entry name" value="YhbC-like, N-terminal domain"/>
    <property type="match status" value="1"/>
</dbReference>
<dbReference type="GO" id="GO:0005829">
    <property type="term" value="C:cytosol"/>
    <property type="evidence" value="ECO:0007669"/>
    <property type="project" value="TreeGrafter"/>
</dbReference>
<evidence type="ECO:0000256" key="1">
    <source>
        <dbReference type="ARBA" id="ARBA00022490"/>
    </source>
</evidence>
<name>A0A2M9G230_9PROT</name>
<comment type="function">
    <text evidence="3">Required for maturation of 30S ribosomal subunits.</text>
</comment>
<dbReference type="GO" id="GO:0000028">
    <property type="term" value="P:ribosomal small subunit assembly"/>
    <property type="evidence" value="ECO:0007669"/>
    <property type="project" value="TreeGrafter"/>
</dbReference>
<dbReference type="NCBIfam" id="NF000932">
    <property type="entry name" value="PRK00092.2-5"/>
    <property type="match status" value="1"/>
</dbReference>
<feature type="domain" description="Ribosome maturation factor RimP N-terminal" evidence="4">
    <location>
        <begin position="12"/>
        <end position="85"/>
    </location>
</feature>
<dbReference type="Pfam" id="PF02576">
    <property type="entry name" value="RimP_N"/>
    <property type="match status" value="1"/>
</dbReference>
<dbReference type="Pfam" id="PF17384">
    <property type="entry name" value="DUF150_C"/>
    <property type="match status" value="1"/>
</dbReference>
<dbReference type="FunFam" id="3.30.300.70:FF:000001">
    <property type="entry name" value="Ribosome maturation factor RimP"/>
    <property type="match status" value="1"/>
</dbReference>
<dbReference type="HAMAP" id="MF_01077">
    <property type="entry name" value="RimP"/>
    <property type="match status" value="1"/>
</dbReference>
<keyword evidence="1 3" id="KW-0963">Cytoplasm</keyword>
<dbReference type="InterPro" id="IPR003728">
    <property type="entry name" value="Ribosome_maturation_RimP"/>
</dbReference>
<dbReference type="InterPro" id="IPR028989">
    <property type="entry name" value="RimP_N"/>
</dbReference>
<dbReference type="Gene3D" id="2.30.30.180">
    <property type="entry name" value="Ribosome maturation factor RimP, C-terminal domain"/>
    <property type="match status" value="1"/>
</dbReference>